<dbReference type="GO" id="GO:0009063">
    <property type="term" value="P:amino acid catabolic process"/>
    <property type="evidence" value="ECO:0007669"/>
    <property type="project" value="InterPro"/>
</dbReference>
<dbReference type="Proteomes" id="UP000702964">
    <property type="component" value="Unassembled WGS sequence"/>
</dbReference>
<dbReference type="CDD" id="cd03316">
    <property type="entry name" value="MR_like"/>
    <property type="match status" value="1"/>
</dbReference>
<evidence type="ECO:0000256" key="3">
    <source>
        <dbReference type="ARBA" id="ARBA00022842"/>
    </source>
</evidence>
<dbReference type="GO" id="GO:0000287">
    <property type="term" value="F:magnesium ion binding"/>
    <property type="evidence" value="ECO:0007669"/>
    <property type="project" value="TreeGrafter"/>
</dbReference>
<dbReference type="GO" id="GO:0016836">
    <property type="term" value="F:hydro-lyase activity"/>
    <property type="evidence" value="ECO:0007669"/>
    <property type="project" value="TreeGrafter"/>
</dbReference>
<dbReference type="SFLD" id="SFLDS00001">
    <property type="entry name" value="Enolase"/>
    <property type="match status" value="1"/>
</dbReference>
<dbReference type="InterPro" id="IPR013341">
    <property type="entry name" value="Mandelate_racemase_N_dom"/>
</dbReference>
<dbReference type="PANTHER" id="PTHR13794">
    <property type="entry name" value="ENOLASE SUPERFAMILY, MANDELATE RACEMASE"/>
    <property type="match status" value="1"/>
</dbReference>
<organism evidence="5 6">
    <name type="scientific">Phytophthora kernoviae 00238/432</name>
    <dbReference type="NCBI Taxonomy" id="1284355"/>
    <lineage>
        <taxon>Eukaryota</taxon>
        <taxon>Sar</taxon>
        <taxon>Stramenopiles</taxon>
        <taxon>Oomycota</taxon>
        <taxon>Peronosporomycetes</taxon>
        <taxon>Peronosporales</taxon>
        <taxon>Peronosporaceae</taxon>
        <taxon>Phytophthora</taxon>
    </lineage>
</organism>
<dbReference type="SUPFAM" id="SSF54826">
    <property type="entry name" value="Enolase N-terminal domain-like"/>
    <property type="match status" value="1"/>
</dbReference>
<dbReference type="GO" id="GO:0019388">
    <property type="term" value="P:galactose catabolic process"/>
    <property type="evidence" value="ECO:0007669"/>
    <property type="project" value="InterPro"/>
</dbReference>
<dbReference type="PROSITE" id="PS00909">
    <property type="entry name" value="MR_MLE_2"/>
    <property type="match status" value="1"/>
</dbReference>
<dbReference type="InterPro" id="IPR018110">
    <property type="entry name" value="Mandel_Rmase/mucon_lact_enz_CS"/>
</dbReference>
<dbReference type="SFLD" id="SFLDG00179">
    <property type="entry name" value="mandelate_racemase"/>
    <property type="match status" value="1"/>
</dbReference>
<evidence type="ECO:0000256" key="1">
    <source>
        <dbReference type="ARBA" id="ARBA00001946"/>
    </source>
</evidence>
<accession>A0A8J4SL88</accession>
<reference evidence="5" key="2">
    <citation type="submission" date="2020-02" db="EMBL/GenBank/DDBJ databases">
        <authorList>
            <person name="Studholme D.J."/>
        </authorList>
    </citation>
    <scope>NUCLEOTIDE SEQUENCE</scope>
    <source>
        <strain evidence="5">00238/432</strain>
    </source>
</reference>
<dbReference type="EMBL" id="AOFI03000002">
    <property type="protein sequence ID" value="KAF4325840.1"/>
    <property type="molecule type" value="Genomic_DNA"/>
</dbReference>
<proteinExistence type="predicted"/>
<evidence type="ECO:0000313" key="6">
    <source>
        <dbReference type="Proteomes" id="UP000702964"/>
    </source>
</evidence>
<feature type="domain" description="Mandelate racemase/muconate lactonizing enzyme C-terminal" evidence="4">
    <location>
        <begin position="149"/>
        <end position="246"/>
    </location>
</feature>
<keyword evidence="3" id="KW-0460">Magnesium</keyword>
<comment type="caution">
    <text evidence="5">The sequence shown here is derived from an EMBL/GenBank/DDBJ whole genome shotgun (WGS) entry which is preliminary data.</text>
</comment>
<dbReference type="SFLD" id="SFLDF00557">
    <property type="entry name" value="3_6-anhydro-alpha-L-galactonat"/>
    <property type="match status" value="1"/>
</dbReference>
<keyword evidence="2" id="KW-0479">Metal-binding</keyword>
<protein>
    <recommendedName>
        <fullName evidence="4">Mandelate racemase/muconate lactonizing enzyme C-terminal domain-containing protein</fullName>
    </recommendedName>
</protein>
<gene>
    <name evidence="5" type="ORF">G195_000410</name>
</gene>
<dbReference type="InterPro" id="IPR029017">
    <property type="entry name" value="Enolase-like_N"/>
</dbReference>
<dbReference type="InterPro" id="IPR029065">
    <property type="entry name" value="Enolase_C-like"/>
</dbReference>
<dbReference type="InterPro" id="IPR013342">
    <property type="entry name" value="Mandelate_racemase_C"/>
</dbReference>
<dbReference type="SMART" id="SM00922">
    <property type="entry name" value="MR_MLE"/>
    <property type="match status" value="1"/>
</dbReference>
<dbReference type="PANTHER" id="PTHR13794:SF58">
    <property type="entry name" value="MITOCHONDRIAL ENOLASE SUPERFAMILY MEMBER 1"/>
    <property type="match status" value="1"/>
</dbReference>
<evidence type="ECO:0000313" key="5">
    <source>
        <dbReference type="EMBL" id="KAF4325840.1"/>
    </source>
</evidence>
<dbReference type="InterPro" id="IPR034382">
    <property type="entry name" value="AHGA_cycloisomerase"/>
</dbReference>
<comment type="cofactor">
    <cofactor evidence="1">
        <name>Mg(2+)</name>
        <dbReference type="ChEBI" id="CHEBI:18420"/>
    </cofactor>
</comment>
<name>A0A8J4SL88_9STRA</name>
<sequence length="364" mass="40842">MSNNKIKNVEVKYFNIPLEGNLVDALHGKHDSFELITATIFMEDGRKGTGYTYTGGIGGTAISKLLVNDLVPRLIGREFTTPDEMNIYMNQCIHYVARGGIASFAISALDIAFWDIKLKTENIAISDLYGTRNEKIRTYFGGIDLMLTEKELLQNIEDQLGKGHTAIKIKLGKENEDEDIERVKAVRNLIGRDAMFMVDANMVWTVPQAIRMAKRLEEFNITWLEEPTNPDDFEGYARIGQATSIPIAMGENLHTIYEHKFALDIARIRYPIPDCSNVCGITGFLKVGEMAKERGLSVSSHGMQELHVNVLGALTNAGFLEYHSFPICDYIVEPLKIVNGYIEPSKTTGVGINFDWGKLKKYMD</sequence>
<dbReference type="Pfam" id="PF02746">
    <property type="entry name" value="MR_MLE_N"/>
    <property type="match status" value="1"/>
</dbReference>
<dbReference type="Gene3D" id="3.20.20.120">
    <property type="entry name" value="Enolase-like C-terminal domain"/>
    <property type="match status" value="1"/>
</dbReference>
<dbReference type="Gene3D" id="3.30.390.10">
    <property type="entry name" value="Enolase-like, N-terminal domain"/>
    <property type="match status" value="1"/>
</dbReference>
<dbReference type="GO" id="GO:0016853">
    <property type="term" value="F:isomerase activity"/>
    <property type="evidence" value="ECO:0007669"/>
    <property type="project" value="InterPro"/>
</dbReference>
<dbReference type="InterPro" id="IPR036849">
    <property type="entry name" value="Enolase-like_C_sf"/>
</dbReference>
<dbReference type="SUPFAM" id="SSF51604">
    <property type="entry name" value="Enolase C-terminal domain-like"/>
    <property type="match status" value="1"/>
</dbReference>
<evidence type="ECO:0000259" key="4">
    <source>
        <dbReference type="SMART" id="SM00922"/>
    </source>
</evidence>
<evidence type="ECO:0000256" key="2">
    <source>
        <dbReference type="ARBA" id="ARBA00022723"/>
    </source>
</evidence>
<dbReference type="AlphaFoldDB" id="A0A8J4SL88"/>
<dbReference type="Pfam" id="PF13378">
    <property type="entry name" value="MR_MLE_C"/>
    <property type="match status" value="1"/>
</dbReference>
<reference evidence="5" key="1">
    <citation type="journal article" date="2015" name="Genom Data">
        <title>Draft genome sequences of Phytophthora kernoviae and Phytophthora ramorum lineage EU2 from Scotland.</title>
        <authorList>
            <person name="Sambles C."/>
            <person name="Schlenzig A."/>
            <person name="O'Neill P."/>
            <person name="Grant M."/>
            <person name="Studholme D.J."/>
        </authorList>
    </citation>
    <scope>NUCLEOTIDE SEQUENCE</scope>
    <source>
        <strain evidence="5">00238/432</strain>
    </source>
</reference>
<dbReference type="InterPro" id="IPR046945">
    <property type="entry name" value="RHMD-like"/>
</dbReference>